<accession>A0A1G2QVZ6</accession>
<sequence>MEFYFWKASDGKLPVKEFIRREIDKQNAGKFWQRLEFFRELSISSMWREQHLGHYDHELDYLRIILKGVYCRIFCIVEGQKCILFHAFIKKGNKIPAKEAKIAKERVRIYKSR</sequence>
<dbReference type="AlphaFoldDB" id="A0A1G2QVZ6"/>
<dbReference type="InterPro" id="IPR009241">
    <property type="entry name" value="HigB-like"/>
</dbReference>
<protein>
    <recommendedName>
        <fullName evidence="3">Addiction module toxin RelE</fullName>
    </recommendedName>
</protein>
<dbReference type="Pfam" id="PF05973">
    <property type="entry name" value="Gp49"/>
    <property type="match status" value="1"/>
</dbReference>
<organism evidence="1 2">
    <name type="scientific">Candidatus Wildermuthbacteria bacterium RIFCSPHIGHO2_01_FULL_48_27b</name>
    <dbReference type="NCBI Taxonomy" id="1802447"/>
    <lineage>
        <taxon>Bacteria</taxon>
        <taxon>Candidatus Wildermuthiibacteriota</taxon>
    </lineage>
</organism>
<comment type="caution">
    <text evidence="1">The sequence shown here is derived from an EMBL/GenBank/DDBJ whole genome shotgun (WGS) entry which is preliminary data.</text>
</comment>
<dbReference type="Proteomes" id="UP000178170">
    <property type="component" value="Unassembled WGS sequence"/>
</dbReference>
<reference evidence="1 2" key="1">
    <citation type="journal article" date="2016" name="Nat. Commun.">
        <title>Thousands of microbial genomes shed light on interconnected biogeochemical processes in an aquifer system.</title>
        <authorList>
            <person name="Anantharaman K."/>
            <person name="Brown C.T."/>
            <person name="Hug L.A."/>
            <person name="Sharon I."/>
            <person name="Castelle C.J."/>
            <person name="Probst A.J."/>
            <person name="Thomas B.C."/>
            <person name="Singh A."/>
            <person name="Wilkins M.J."/>
            <person name="Karaoz U."/>
            <person name="Brodie E.L."/>
            <person name="Williams K.H."/>
            <person name="Hubbard S.S."/>
            <person name="Banfield J.F."/>
        </authorList>
    </citation>
    <scope>NUCLEOTIDE SEQUENCE [LARGE SCALE GENOMIC DNA]</scope>
</reference>
<gene>
    <name evidence="1" type="ORF">A2843_01720</name>
</gene>
<evidence type="ECO:0000313" key="2">
    <source>
        <dbReference type="Proteomes" id="UP000178170"/>
    </source>
</evidence>
<evidence type="ECO:0008006" key="3">
    <source>
        <dbReference type="Google" id="ProtNLM"/>
    </source>
</evidence>
<evidence type="ECO:0000313" key="1">
    <source>
        <dbReference type="EMBL" id="OHA64182.1"/>
    </source>
</evidence>
<name>A0A1G2QVZ6_9BACT</name>
<dbReference type="EMBL" id="MHTS01000020">
    <property type="protein sequence ID" value="OHA64182.1"/>
    <property type="molecule type" value="Genomic_DNA"/>
</dbReference>
<proteinExistence type="predicted"/>